<proteinExistence type="predicted"/>
<protein>
    <submittedName>
        <fullName evidence="2">Uncharacterized protein</fullName>
    </submittedName>
</protein>
<dbReference type="RefSeq" id="WP_409658417.1">
    <property type="nucleotide sequence ID" value="NZ_JBKBUW010000062.1"/>
</dbReference>
<name>A0A7C3DIY0_MEIRU</name>
<gene>
    <name evidence="2" type="ORF">ENS82_03080</name>
</gene>
<accession>A0A7C3DIY0</accession>
<evidence type="ECO:0000313" key="2">
    <source>
        <dbReference type="EMBL" id="HFG19691.1"/>
    </source>
</evidence>
<evidence type="ECO:0000256" key="1">
    <source>
        <dbReference type="SAM" id="MobiDB-lite"/>
    </source>
</evidence>
<dbReference type="AlphaFoldDB" id="A0A7C3DIY0"/>
<organism evidence="2">
    <name type="scientific">Meiothermus ruber</name>
    <dbReference type="NCBI Taxonomy" id="277"/>
    <lineage>
        <taxon>Bacteria</taxon>
        <taxon>Thermotogati</taxon>
        <taxon>Deinococcota</taxon>
        <taxon>Deinococci</taxon>
        <taxon>Thermales</taxon>
        <taxon>Thermaceae</taxon>
        <taxon>Meiothermus</taxon>
    </lineage>
</organism>
<reference evidence="2" key="1">
    <citation type="journal article" date="2020" name="mSystems">
        <title>Genome- and Community-Level Interaction Insights into Carbon Utilization and Element Cycling Functions of Hydrothermarchaeota in Hydrothermal Sediment.</title>
        <authorList>
            <person name="Zhou Z."/>
            <person name="Liu Y."/>
            <person name="Xu W."/>
            <person name="Pan J."/>
            <person name="Luo Z.H."/>
            <person name="Li M."/>
        </authorList>
    </citation>
    <scope>NUCLEOTIDE SEQUENCE [LARGE SCALE GENOMIC DNA]</scope>
    <source>
        <strain evidence="2">SpSt-524</strain>
    </source>
</reference>
<dbReference type="EMBL" id="DSWI01000009">
    <property type="protein sequence ID" value="HFG19691.1"/>
    <property type="molecule type" value="Genomic_DNA"/>
</dbReference>
<comment type="caution">
    <text evidence="2">The sequence shown here is derived from an EMBL/GenBank/DDBJ whole genome shotgun (WGS) entry which is preliminary data.</text>
</comment>
<sequence length="81" mass="9124">MSLEWALGVLVLLALVALTFFQLGRLSQPSNPTQQPRKRPRHPSVFVDMDDKPPMEIDFEAGIRANQSPNRKHPSRDEASS</sequence>
<feature type="compositionally biased region" description="Polar residues" evidence="1">
    <location>
        <begin position="26"/>
        <end position="35"/>
    </location>
</feature>
<feature type="region of interest" description="Disordered" evidence="1">
    <location>
        <begin position="26"/>
        <end position="81"/>
    </location>
</feature>